<dbReference type="CDD" id="cd09645">
    <property type="entry name" value="Cas5_I-E"/>
    <property type="match status" value="1"/>
</dbReference>
<dbReference type="NCBIfam" id="TIGR02593">
    <property type="entry name" value="CRISPR_cas5"/>
    <property type="match status" value="1"/>
</dbReference>
<keyword evidence="3" id="KW-1185">Reference proteome</keyword>
<keyword evidence="1" id="KW-0051">Antiviral defense</keyword>
<dbReference type="Gene3D" id="3.30.70.2660">
    <property type="match status" value="1"/>
</dbReference>
<dbReference type="EMBL" id="CP071872">
    <property type="protein sequence ID" value="UNM15017.1"/>
    <property type="molecule type" value="Genomic_DNA"/>
</dbReference>
<dbReference type="InterPro" id="IPR010147">
    <property type="entry name" value="CRISPR-assoc_prot_CasD"/>
</dbReference>
<evidence type="ECO:0000313" key="2">
    <source>
        <dbReference type="EMBL" id="UNM15017.1"/>
    </source>
</evidence>
<name>A0ABY3WQW8_9ACTN</name>
<dbReference type="Pfam" id="PF09704">
    <property type="entry name" value="Cas_Cas5d"/>
    <property type="match status" value="1"/>
</dbReference>
<organism evidence="2 3">
    <name type="scientific">Streptomyces formicae</name>
    <dbReference type="NCBI Taxonomy" id="1616117"/>
    <lineage>
        <taxon>Bacteria</taxon>
        <taxon>Bacillati</taxon>
        <taxon>Actinomycetota</taxon>
        <taxon>Actinomycetes</taxon>
        <taxon>Kitasatosporales</taxon>
        <taxon>Streptomycetaceae</taxon>
        <taxon>Streptomyces</taxon>
    </lineage>
</organism>
<protein>
    <submittedName>
        <fullName evidence="2">Type I-E CRISPR-associated protein Cas5/CasD</fullName>
    </submittedName>
</protein>
<sequence length="276" mass="29994">MTSATTTTAVGSAPVGADGTAVLALQLAGPLQSWGVSARFARRTTEPAPTKSGVMGMLSAAVGVERDDEAGLARLARLRFGVRIDQAGTRVRDFQTARHFHTDDAMPLSERFYLADAVFVAAVEGDRATVTELREALRAPVYLPYLGRRSCPPARPVDFTPDRDIHTGTTLEDVLNGEPWHASEWHQRRHARHATVELRALVESPAVLPGDTDPTVPLGDSLRDQPLSFSSRHRRYGLRTITESGPIRVPNPWHRPQNGPGGAFDDHDPMIAMAGN</sequence>
<dbReference type="RefSeq" id="WP_242335900.1">
    <property type="nucleotide sequence ID" value="NZ_CP071872.1"/>
</dbReference>
<accession>A0ABY3WQW8</accession>
<dbReference type="InterPro" id="IPR013422">
    <property type="entry name" value="CRISPR-assoc_prot_Cas5_N"/>
</dbReference>
<evidence type="ECO:0000256" key="1">
    <source>
        <dbReference type="ARBA" id="ARBA00023118"/>
    </source>
</evidence>
<dbReference type="NCBIfam" id="TIGR01868">
    <property type="entry name" value="casD_Cas5e"/>
    <property type="match status" value="1"/>
</dbReference>
<dbReference type="Proteomes" id="UP000828924">
    <property type="component" value="Chromosome"/>
</dbReference>
<reference evidence="2 3" key="1">
    <citation type="submission" date="2021-03" db="EMBL/GenBank/DDBJ databases">
        <title>Complete genome of Streptomyces formicae strain 1H-GS9 (DSM 100524).</title>
        <authorList>
            <person name="Atanasov K.E."/>
            <person name="Altabella T."/>
            <person name="Ferrer A."/>
        </authorList>
    </citation>
    <scope>NUCLEOTIDE SEQUENCE [LARGE SCALE GENOMIC DNA]</scope>
    <source>
        <strain evidence="2 3">1H-GS9</strain>
    </source>
</reference>
<proteinExistence type="predicted"/>
<gene>
    <name evidence="2" type="primary">cas5e</name>
    <name evidence="2" type="ORF">J4032_29315</name>
</gene>
<dbReference type="InterPro" id="IPR021124">
    <property type="entry name" value="CRISPR-assoc_prot_Cas5"/>
</dbReference>
<evidence type="ECO:0000313" key="3">
    <source>
        <dbReference type="Proteomes" id="UP000828924"/>
    </source>
</evidence>